<sequence>MAGATCAGVRSPVRELLKQRFWAPVRRASVPEAVPAPPCAQTTSKLLEPKLPDAAFSVEFLLLSLSIG</sequence>
<protein>
    <submittedName>
        <fullName evidence="1">Uncharacterized protein</fullName>
    </submittedName>
</protein>
<proteinExistence type="predicted"/>
<dbReference type="Proteomes" id="UP001066276">
    <property type="component" value="Chromosome 6"/>
</dbReference>
<comment type="caution">
    <text evidence="1">The sequence shown here is derived from an EMBL/GenBank/DDBJ whole genome shotgun (WGS) entry which is preliminary data.</text>
</comment>
<name>A0AAV7QB99_PLEWA</name>
<dbReference type="AlphaFoldDB" id="A0AAV7QB99"/>
<evidence type="ECO:0000313" key="2">
    <source>
        <dbReference type="Proteomes" id="UP001066276"/>
    </source>
</evidence>
<gene>
    <name evidence="1" type="ORF">NDU88_003268</name>
</gene>
<dbReference type="EMBL" id="JANPWB010000010">
    <property type="protein sequence ID" value="KAJ1136854.1"/>
    <property type="molecule type" value="Genomic_DNA"/>
</dbReference>
<accession>A0AAV7QB99</accession>
<evidence type="ECO:0000313" key="1">
    <source>
        <dbReference type="EMBL" id="KAJ1136854.1"/>
    </source>
</evidence>
<keyword evidence="2" id="KW-1185">Reference proteome</keyword>
<reference evidence="1" key="1">
    <citation type="journal article" date="2022" name="bioRxiv">
        <title>Sequencing and chromosome-scale assembly of the giantPleurodeles waltlgenome.</title>
        <authorList>
            <person name="Brown T."/>
            <person name="Elewa A."/>
            <person name="Iarovenko S."/>
            <person name="Subramanian E."/>
            <person name="Araus A.J."/>
            <person name="Petzold A."/>
            <person name="Susuki M."/>
            <person name="Suzuki K.-i.T."/>
            <person name="Hayashi T."/>
            <person name="Toyoda A."/>
            <person name="Oliveira C."/>
            <person name="Osipova E."/>
            <person name="Leigh N.D."/>
            <person name="Simon A."/>
            <person name="Yun M.H."/>
        </authorList>
    </citation>
    <scope>NUCLEOTIDE SEQUENCE</scope>
    <source>
        <strain evidence="1">20211129_DDA</strain>
        <tissue evidence="1">Liver</tissue>
    </source>
</reference>
<organism evidence="1 2">
    <name type="scientific">Pleurodeles waltl</name>
    <name type="common">Iberian ribbed newt</name>
    <dbReference type="NCBI Taxonomy" id="8319"/>
    <lineage>
        <taxon>Eukaryota</taxon>
        <taxon>Metazoa</taxon>
        <taxon>Chordata</taxon>
        <taxon>Craniata</taxon>
        <taxon>Vertebrata</taxon>
        <taxon>Euteleostomi</taxon>
        <taxon>Amphibia</taxon>
        <taxon>Batrachia</taxon>
        <taxon>Caudata</taxon>
        <taxon>Salamandroidea</taxon>
        <taxon>Salamandridae</taxon>
        <taxon>Pleurodelinae</taxon>
        <taxon>Pleurodeles</taxon>
    </lineage>
</organism>